<evidence type="ECO:0000313" key="3">
    <source>
        <dbReference type="Proteomes" id="UP000324897"/>
    </source>
</evidence>
<dbReference type="PANTHER" id="PTHR48045:SF31">
    <property type="entry name" value="UDP-GLYCOSYLTRANSFERASE 76B1-LIKE"/>
    <property type="match status" value="1"/>
</dbReference>
<name>A0A5J9T9V4_9POAL</name>
<dbReference type="AlphaFoldDB" id="A0A5J9T9V4"/>
<dbReference type="Pfam" id="PF00201">
    <property type="entry name" value="UDPGT"/>
    <property type="match status" value="1"/>
</dbReference>
<dbReference type="EMBL" id="RWGY01000039">
    <property type="protein sequence ID" value="TVU08027.1"/>
    <property type="molecule type" value="Genomic_DNA"/>
</dbReference>
<organism evidence="2 3">
    <name type="scientific">Eragrostis curvula</name>
    <name type="common">weeping love grass</name>
    <dbReference type="NCBI Taxonomy" id="38414"/>
    <lineage>
        <taxon>Eukaryota</taxon>
        <taxon>Viridiplantae</taxon>
        <taxon>Streptophyta</taxon>
        <taxon>Embryophyta</taxon>
        <taxon>Tracheophyta</taxon>
        <taxon>Spermatophyta</taxon>
        <taxon>Magnoliopsida</taxon>
        <taxon>Liliopsida</taxon>
        <taxon>Poales</taxon>
        <taxon>Poaceae</taxon>
        <taxon>PACMAD clade</taxon>
        <taxon>Chloridoideae</taxon>
        <taxon>Eragrostideae</taxon>
        <taxon>Eragrostidinae</taxon>
        <taxon>Eragrostis</taxon>
    </lineage>
</organism>
<proteinExistence type="predicted"/>
<dbReference type="SUPFAM" id="SSF53756">
    <property type="entry name" value="UDP-Glycosyltransferase/glycogen phosphorylase"/>
    <property type="match status" value="1"/>
</dbReference>
<gene>
    <name evidence="2" type="ORF">EJB05_41411</name>
</gene>
<feature type="non-terminal residue" evidence="2">
    <location>
        <position position="1"/>
    </location>
</feature>
<reference evidence="2 3" key="1">
    <citation type="journal article" date="2019" name="Sci. Rep.">
        <title>A high-quality genome of Eragrostis curvula grass provides insights into Poaceae evolution and supports new strategies to enhance forage quality.</title>
        <authorList>
            <person name="Carballo J."/>
            <person name="Santos B.A.C.M."/>
            <person name="Zappacosta D."/>
            <person name="Garbus I."/>
            <person name="Selva J.P."/>
            <person name="Gallo C.A."/>
            <person name="Diaz A."/>
            <person name="Albertini E."/>
            <person name="Caccamo M."/>
            <person name="Echenique V."/>
        </authorList>
    </citation>
    <scope>NUCLEOTIDE SEQUENCE [LARGE SCALE GENOMIC DNA]</scope>
    <source>
        <strain evidence="3">cv. Victoria</strain>
        <tissue evidence="2">Leaf</tissue>
    </source>
</reference>
<evidence type="ECO:0000313" key="2">
    <source>
        <dbReference type="EMBL" id="TVU08027.1"/>
    </source>
</evidence>
<keyword evidence="1" id="KW-0808">Transferase</keyword>
<accession>A0A5J9T9V4</accession>
<comment type="caution">
    <text evidence="2">The sequence shown here is derived from an EMBL/GenBank/DDBJ whole genome shotgun (WGS) entry which is preliminary data.</text>
</comment>
<dbReference type="InterPro" id="IPR002213">
    <property type="entry name" value="UDP_glucos_trans"/>
</dbReference>
<sequence length="83" mass="8892">MDWLDKKPARSVVFVSLGSVLSVSKRLDEQMRRGLEATGRPYLLVARKSSGGGVAGTGGQGMVVEWCNQMRVLAHPAVGCFVS</sequence>
<dbReference type="Gramene" id="TVU08027">
    <property type="protein sequence ID" value="TVU08027"/>
    <property type="gene ID" value="EJB05_41411"/>
</dbReference>
<evidence type="ECO:0000256" key="1">
    <source>
        <dbReference type="ARBA" id="ARBA00022679"/>
    </source>
</evidence>
<dbReference type="PANTHER" id="PTHR48045">
    <property type="entry name" value="UDP-GLYCOSYLTRANSFERASE 72B1"/>
    <property type="match status" value="1"/>
</dbReference>
<keyword evidence="3" id="KW-1185">Reference proteome</keyword>
<dbReference type="GO" id="GO:0008194">
    <property type="term" value="F:UDP-glycosyltransferase activity"/>
    <property type="evidence" value="ECO:0007669"/>
    <property type="project" value="InterPro"/>
</dbReference>
<dbReference type="Gene3D" id="3.40.50.2000">
    <property type="entry name" value="Glycogen Phosphorylase B"/>
    <property type="match status" value="1"/>
</dbReference>
<dbReference type="Proteomes" id="UP000324897">
    <property type="component" value="Chromosome 3"/>
</dbReference>
<protein>
    <submittedName>
        <fullName evidence="2">Uncharacterized protein</fullName>
    </submittedName>
</protein>